<dbReference type="SUPFAM" id="SSF54001">
    <property type="entry name" value="Cysteine proteinases"/>
    <property type="match status" value="1"/>
</dbReference>
<accession>A0A8S1DMZ0</accession>
<dbReference type="OrthoDB" id="289038at2759"/>
<proteinExistence type="inferred from homology"/>
<keyword evidence="4" id="KW-0645">Protease</keyword>
<dbReference type="PROSITE" id="PS50235">
    <property type="entry name" value="USP_3"/>
    <property type="match status" value="1"/>
</dbReference>
<dbReference type="Pfam" id="PF12030">
    <property type="entry name" value="DUF3517"/>
    <property type="match status" value="1"/>
</dbReference>
<dbReference type="FunFam" id="3.90.70.10:FF:000014">
    <property type="entry name" value="Ubiquitin carboxyl-terminal hydrolase 34"/>
    <property type="match status" value="1"/>
</dbReference>
<feature type="region of interest" description="Disordered" evidence="8">
    <location>
        <begin position="549"/>
        <end position="600"/>
    </location>
</feature>
<dbReference type="Gene3D" id="3.90.70.10">
    <property type="entry name" value="Cysteine proteinases"/>
    <property type="match status" value="1"/>
</dbReference>
<dbReference type="SUPFAM" id="SSF48371">
    <property type="entry name" value="ARM repeat"/>
    <property type="match status" value="2"/>
</dbReference>
<dbReference type="EMBL" id="CADEPI010000234">
    <property type="protein sequence ID" value="CAB3381447.1"/>
    <property type="molecule type" value="Genomic_DNA"/>
</dbReference>
<comment type="caution">
    <text evidence="10">The sequence shown here is derived from an EMBL/GenBank/DDBJ whole genome shotgun (WGS) entry which is preliminary data.</text>
</comment>
<dbReference type="CDD" id="cd02659">
    <property type="entry name" value="peptidase_C19C"/>
    <property type="match status" value="1"/>
</dbReference>
<dbReference type="GO" id="GO:0005634">
    <property type="term" value="C:nucleus"/>
    <property type="evidence" value="ECO:0007669"/>
    <property type="project" value="TreeGrafter"/>
</dbReference>
<evidence type="ECO:0000256" key="4">
    <source>
        <dbReference type="ARBA" id="ARBA00022670"/>
    </source>
</evidence>
<keyword evidence="11" id="KW-1185">Reference proteome</keyword>
<feature type="region of interest" description="Disordered" evidence="8">
    <location>
        <begin position="434"/>
        <end position="501"/>
    </location>
</feature>
<feature type="domain" description="USP" evidence="9">
    <location>
        <begin position="1647"/>
        <end position="1989"/>
    </location>
</feature>
<evidence type="ECO:0000256" key="8">
    <source>
        <dbReference type="SAM" id="MobiDB-lite"/>
    </source>
</evidence>
<dbReference type="InterPro" id="IPR050164">
    <property type="entry name" value="Peptidase_C19"/>
</dbReference>
<dbReference type="InterPro" id="IPR021905">
    <property type="entry name" value="DUF3517"/>
</dbReference>
<keyword evidence="6" id="KW-0378">Hydrolase</keyword>
<dbReference type="PROSITE" id="PS00973">
    <property type="entry name" value="USP_2"/>
    <property type="match status" value="1"/>
</dbReference>
<feature type="compositionally biased region" description="Acidic residues" evidence="8">
    <location>
        <begin position="591"/>
        <end position="600"/>
    </location>
</feature>
<evidence type="ECO:0000256" key="3">
    <source>
        <dbReference type="ARBA" id="ARBA00012759"/>
    </source>
</evidence>
<evidence type="ECO:0000313" key="10">
    <source>
        <dbReference type="EMBL" id="CAB3381447.1"/>
    </source>
</evidence>
<sequence>MCCDNCGGLLQLLETYEQQVRQNGVNERPVLAPPQVEVLADFVHAWPQRHCACVLRASNFERFNLVLQSVICASVLQLKALKAEGTDAATAAASGSNGWTLERRLQLLSLLSKMFTINFPLYLAYKHHAHPKVEEMCEQEASMLSSFCDLGDGPLGGEGAPLWLLRYVCLFCKSGGLFAAAELFDEGVHLEVGVAQAVVTVVCNLKQWLNGRSVGQLLVPLRSRVLRFLCRLPDRELRLPAAKALAELVWALAPPTSAPPQLDRDGLELAFKYFGSSTLTMRLAGLAHLNLHLNLCTELAGADAAADHCARALADWLIERDVVSHIFGPNLHVEVIKQSQLVLSFLAMEGRLTNEHLDVVWAAAQQKHCARQVHDLLPPLIKHLEARPVLHLYRLLCRLEPKEHTEQSLFLAAALIKFIWSSSSSDAILKALPARPHSATSDENSVSMDEEDESEDGRKTASTASDKRPPSESSVASSGRPASRRALLRPTTSPDSDEDNKMVTQFMMVDEDDDERSQCKMFQASSAGGLRGMLGPEAIVVGAEGGPVSVASPFEGPPGGSGPGAHSEEEDEEGSYSSRMSTKSEKNMADFEGEDEEEELSQLAAASAVAVAASAAAAAAVAGEGPRLLQLFGGPRFHHHQRVTDASAVFAQFNVEEVCAEGNTLLWDLLQDETIEQLSDGLALEAEKAMANLLCYNVDRYIRLKFVEGCLDNLKKNRCVVVSLRLLPKLLQSLQGVGGGRGAISCIPSVGFEHTAVWAEHEHHMMAHFFASLEALRREGPRHPNLFPLHLELQVRLNFLTAVYSTPVTPDNFRLSLEQVDILWRCLSEEGRCSDELAAWMLSQARSTGGHGPPELHALSLEALKHLYLHKLPSVRPETISMVGLSLFQQLCNLARMAQSAPQATPLAPLKGVDPIGLQHLWKVALKAKNTEVSMAAIQYLNSFYVGRQLELEAEFVEQCMAQLQMATAELGTNLELSLTYIQRAIMLLRSHLEIFRRRYAYHLRRWQLEGEGVVSHMGQVGIGDGTALRVVVQPAGVPDKATLELQSCDLVAELRAEVAHWYEGLQARSLLAPAAPQSTPVLGSLLADGPIRIITQGQELSTEFDEKTLHEMGFKDNQLIFISMGAARPNKKRDEAASLLPPPPRDSLPTLLLLQQKYFDQLFQLLHTLSSLQPADVNMKAPVLSRRVWEILTVLPTSPTLLKGFQAIGTPGSAPLESLLDPCSPQKLMYSLHIIESLNKAATKRLKAHEEESNGGAEGGLWSERFIRAGGLKHLLSIFASGVLQGAGEWQQDCLAQLLKLLCQLGVAHEGPQGGNADARKAKHRLAERLAVHRLNEQTLQLMPTESTMDRITSILLEAAEQSRGGGGGGLWGRAQVVHFAMALLVSWVHSSEEAKTALLSCGRLRVWLQRLVLEDPEASVRREVCAALCRMCISPESSLSPPLLAQLLHFLPIAQEMKPPLSSSDYHDESKEFFGPSSKDYFWLMCQLMDNLSNAAHNVDLEALASRVAEAIEARDFLDSRPREDEGLVGLLNLATNIVKHDPPFKTTKDGGLRLLSTTFDMLFSLPDPSNRLLPKCKSNGARTSAIELLLELCRRAPTNFAQLHSRLLAQHVREPMRNSPGGSQGQVPWDYWPHEDGRADCGFVGLTNLGATCYMAACVQHLYMMKEARVAILRAKPDAAAKHAAALEELQRMFAYLLESERKAYNPRSFCRVYQMDHQPLNTGEQKDMAEFFIDLVSKLEEMTPELKRLVKRLFCGQLSNNFVSLDCAHVSRNVEEFYTVRCQVADMRNLYESLDEVTVKDTLEGDNMYTCSQCGRKVRAEKRACFKRLPRILCFNTMRYTFNMLTMLKEKVNTHFSFPLRLDMSTYVEKNLMPQHHQGEASEAESANGDSSSRKEEEGLEYQLIGVTVHTGTADGGHYYSFIRATDKWFLFNDAEVKPFDSNQLATECFGGEMTSKTYDSVTDKFLDFSFEKTNSAYMLFYERVDPSGETVGNRETINGHGETIELSKDLEDWIWNDNRSFLRDKNIFEQSYFQFVWQMCSYVPQSLPVGAFPDEQLAQLTTSFFLETFVHAKEKVLWLQPMLVQWVDLVSRQLSASRAAGEWFLGHMASDPWWPHELFIRCPLQNVRTTFQRLCLQIVSKLRPHHAPLYAKSSDPNASCVTRFVSTLLNMLDPSAKSHIRHLTEYFAFLHEFCKLGEEECQFLISIHAIASFVFFLVGPLDAAGEMLSISDEEDDEELVAALPTADKFKPTSLEKMITLVAMLVEKSRAEDQRLQLSQVDLSAITGGKGFPFLYLQTKESINLPQTRNLIFALTRYNERLAAQIVSMVFSAVAKHSEAGAEKASGGSDSKSWQACQPFFKLLSLLTDPGGPGGGPAGLPCFSQLIVTRIWEAAECCPQSSLEWLTVQVPRNKLAASWVLDSLDKWVEPYLLAHNNQRVRAAAANLLVALVPNSNFKSQYRHPRNVLASGGRAGGVGDPVMSPEATQVQHKIYSLLLGLLKPARQYIDAAVHGTTKLGAFFALITHFATSRTEKLMFGQYFSDLWHIFHPKLSEPAISINHNKQTLLLFWYHVLTDCPENVTLILQDTAVVKNIAFNYILADHEDQELLLFNRHMLPPYYGILRLCCQQSRTFTRHLANHQNLQWAFKNITPYHIHYSDAVDELFKLMQLFVTKYPDSTEQELNDISNFRKSTIQLYLQTIEGRSNWSTLVAALRVLIDTDEDRLFLVQQGGLSNLFELFFQALAAVHVMYHEATACHIGSDFVEQLIVLLDILRTLRLAREDGREVAALGLREAAGEAARRLATLLNTYNPAELRSVAVTILTELVLLQPAEVVGTLVPLLTHCHLAYQEATNALPLGPFFPRRGHKIPPTFKNNVRPQRPMVQMIVPHVHLSLAKGCDEELERALLEFYEPYHRLIDLIVRVALKTHLATEALVNLSAILGLEGLPLQLDMFPCLWNQVVHACEAASDAVPNQDNRHENHRLPRLNELQSVEGVDARFVQMLASNAFLVSYVETVLLDERLALNRPPVHEFVATFLPKVQRQVVNDQTRAVVGKLVEELVGVAGSLDLQAQAHALNADLRALALALRANAAPSISPRLAPALRLLEERLKPEEGHEEALSNPAGGGSPSDAKKARLDSYDGLTNGDDQRGVWPATLRQTLADLRAALPPTGENCAP</sequence>
<dbReference type="GO" id="GO:0005829">
    <property type="term" value="C:cytosol"/>
    <property type="evidence" value="ECO:0007669"/>
    <property type="project" value="TreeGrafter"/>
</dbReference>
<name>A0A8S1DMZ0_9INSE</name>
<dbReference type="Pfam" id="PF00443">
    <property type="entry name" value="UCH"/>
    <property type="match status" value="1"/>
</dbReference>
<reference evidence="10 11" key="1">
    <citation type="submission" date="2020-04" db="EMBL/GenBank/DDBJ databases">
        <authorList>
            <person name="Alioto T."/>
            <person name="Alioto T."/>
            <person name="Gomez Garrido J."/>
        </authorList>
    </citation>
    <scope>NUCLEOTIDE SEQUENCE [LARGE SCALE GENOMIC DNA]</scope>
</reference>
<gene>
    <name evidence="10" type="ORF">CLODIP_2_CD10619</name>
</gene>
<comment type="catalytic activity">
    <reaction evidence="1">
        <text>Thiol-dependent hydrolysis of ester, thioester, amide, peptide and isopeptide bonds formed by the C-terminal Gly of ubiquitin (a 76-residue protein attached to proteins as an intracellular targeting signal).</text>
        <dbReference type="EC" id="3.4.19.12"/>
    </reaction>
</comment>
<dbReference type="InterPro" id="IPR016024">
    <property type="entry name" value="ARM-type_fold"/>
</dbReference>
<dbReference type="InterPro" id="IPR028889">
    <property type="entry name" value="USP"/>
</dbReference>
<keyword evidence="5" id="KW-0833">Ubl conjugation pathway</keyword>
<keyword evidence="7" id="KW-0788">Thiol protease</keyword>
<dbReference type="InterPro" id="IPR018200">
    <property type="entry name" value="USP_CS"/>
</dbReference>
<organism evidence="10 11">
    <name type="scientific">Cloeon dipterum</name>
    <dbReference type="NCBI Taxonomy" id="197152"/>
    <lineage>
        <taxon>Eukaryota</taxon>
        <taxon>Metazoa</taxon>
        <taxon>Ecdysozoa</taxon>
        <taxon>Arthropoda</taxon>
        <taxon>Hexapoda</taxon>
        <taxon>Insecta</taxon>
        <taxon>Pterygota</taxon>
        <taxon>Palaeoptera</taxon>
        <taxon>Ephemeroptera</taxon>
        <taxon>Pisciforma</taxon>
        <taxon>Baetidae</taxon>
        <taxon>Cloeon</taxon>
    </lineage>
</organism>
<protein>
    <recommendedName>
        <fullName evidence="3">ubiquitinyl hydrolase 1</fullName>
        <ecNumber evidence="3">3.4.19.12</ecNumber>
    </recommendedName>
</protein>
<dbReference type="InterPro" id="IPR001394">
    <property type="entry name" value="Peptidase_C19_UCH"/>
</dbReference>
<dbReference type="GO" id="GO:0006508">
    <property type="term" value="P:proteolysis"/>
    <property type="evidence" value="ECO:0007669"/>
    <property type="project" value="UniProtKB-KW"/>
</dbReference>
<dbReference type="EC" id="3.4.19.12" evidence="3"/>
<dbReference type="InterPro" id="IPR038765">
    <property type="entry name" value="Papain-like_cys_pep_sf"/>
</dbReference>
<evidence type="ECO:0000313" key="11">
    <source>
        <dbReference type="Proteomes" id="UP000494165"/>
    </source>
</evidence>
<evidence type="ECO:0000256" key="5">
    <source>
        <dbReference type="ARBA" id="ARBA00022786"/>
    </source>
</evidence>
<dbReference type="PROSITE" id="PS00972">
    <property type="entry name" value="USP_1"/>
    <property type="match status" value="1"/>
</dbReference>
<evidence type="ECO:0000256" key="1">
    <source>
        <dbReference type="ARBA" id="ARBA00000707"/>
    </source>
</evidence>
<dbReference type="PANTHER" id="PTHR24006">
    <property type="entry name" value="UBIQUITIN CARBOXYL-TERMINAL HYDROLASE"/>
    <property type="match status" value="1"/>
</dbReference>
<evidence type="ECO:0000256" key="2">
    <source>
        <dbReference type="ARBA" id="ARBA00009085"/>
    </source>
</evidence>
<comment type="similarity">
    <text evidence="2">Belongs to the peptidase C19 family.</text>
</comment>
<feature type="region of interest" description="Disordered" evidence="8">
    <location>
        <begin position="1880"/>
        <end position="1899"/>
    </location>
</feature>
<evidence type="ECO:0000259" key="9">
    <source>
        <dbReference type="PROSITE" id="PS50235"/>
    </source>
</evidence>
<dbReference type="Proteomes" id="UP000494165">
    <property type="component" value="Unassembled WGS sequence"/>
</dbReference>
<evidence type="ECO:0000256" key="6">
    <source>
        <dbReference type="ARBA" id="ARBA00022801"/>
    </source>
</evidence>
<feature type="region of interest" description="Disordered" evidence="8">
    <location>
        <begin position="3118"/>
        <end position="3160"/>
    </location>
</feature>
<evidence type="ECO:0000256" key="7">
    <source>
        <dbReference type="ARBA" id="ARBA00022807"/>
    </source>
</evidence>
<dbReference type="GO" id="GO:0009966">
    <property type="term" value="P:regulation of signal transduction"/>
    <property type="evidence" value="ECO:0007669"/>
    <property type="project" value="UniProtKB-ARBA"/>
</dbReference>
<dbReference type="GO" id="GO:0004843">
    <property type="term" value="F:cysteine-type deubiquitinase activity"/>
    <property type="evidence" value="ECO:0007669"/>
    <property type="project" value="UniProtKB-EC"/>
</dbReference>
<dbReference type="PANTHER" id="PTHR24006:SF827">
    <property type="entry name" value="UBIQUITIN CARBOXYL-TERMINAL HYDROLASE 34"/>
    <property type="match status" value="1"/>
</dbReference>
<dbReference type="GO" id="GO:0016579">
    <property type="term" value="P:protein deubiquitination"/>
    <property type="evidence" value="ECO:0007669"/>
    <property type="project" value="InterPro"/>
</dbReference>